<proteinExistence type="predicted"/>
<comment type="caution">
    <text evidence="1">The sequence shown here is derived from an EMBL/GenBank/DDBJ whole genome shotgun (WGS) entry which is preliminary data.</text>
</comment>
<accession>A0A645ETY8</accession>
<reference evidence="1" key="1">
    <citation type="submission" date="2019-08" db="EMBL/GenBank/DDBJ databases">
        <authorList>
            <person name="Kucharzyk K."/>
            <person name="Murdoch R.W."/>
            <person name="Higgins S."/>
            <person name="Loffler F."/>
        </authorList>
    </citation>
    <scope>NUCLEOTIDE SEQUENCE</scope>
</reference>
<gene>
    <name evidence="1" type="ORF">SDC9_151199</name>
</gene>
<evidence type="ECO:0000313" key="1">
    <source>
        <dbReference type="EMBL" id="MPN03964.1"/>
    </source>
</evidence>
<dbReference type="EMBL" id="VSSQ01049887">
    <property type="protein sequence ID" value="MPN03964.1"/>
    <property type="molecule type" value="Genomic_DNA"/>
</dbReference>
<dbReference type="AlphaFoldDB" id="A0A645ETY8"/>
<name>A0A645ETY8_9ZZZZ</name>
<organism evidence="1">
    <name type="scientific">bioreactor metagenome</name>
    <dbReference type="NCBI Taxonomy" id="1076179"/>
    <lineage>
        <taxon>unclassified sequences</taxon>
        <taxon>metagenomes</taxon>
        <taxon>ecological metagenomes</taxon>
    </lineage>
</organism>
<protein>
    <submittedName>
        <fullName evidence="1">Uncharacterized protein</fullName>
    </submittedName>
</protein>
<sequence length="153" mass="16733">MSGIGFTHDFVQDIIQVKAAGNVWQQGSVLLLYPFPIHSVQVTHVEIVTKNAESIGVNLVPFFTRLNFHRQVSQVDFVSPGFLSGLVFCYGIITAGAVNERFSISAQGSVACTVEDLFRFFLVDTVAHDLIAGSVEQSFLHCAYDAVIPRLNG</sequence>